<evidence type="ECO:0000313" key="2">
    <source>
        <dbReference type="Proteomes" id="UP000789901"/>
    </source>
</evidence>
<dbReference type="Proteomes" id="UP000789901">
    <property type="component" value="Unassembled WGS sequence"/>
</dbReference>
<protein>
    <submittedName>
        <fullName evidence="1">8990_t:CDS:1</fullName>
    </submittedName>
</protein>
<dbReference type="EMBL" id="CAJVQB010000705">
    <property type="protein sequence ID" value="CAG8503076.1"/>
    <property type="molecule type" value="Genomic_DNA"/>
</dbReference>
<accession>A0ABM8W1T3</accession>
<proteinExistence type="predicted"/>
<name>A0ABM8W1T3_GIGMA</name>
<keyword evidence="2" id="KW-1185">Reference proteome</keyword>
<comment type="caution">
    <text evidence="1">The sequence shown here is derived from an EMBL/GenBank/DDBJ whole genome shotgun (WGS) entry which is preliminary data.</text>
</comment>
<organism evidence="1 2">
    <name type="scientific">Gigaspora margarita</name>
    <dbReference type="NCBI Taxonomy" id="4874"/>
    <lineage>
        <taxon>Eukaryota</taxon>
        <taxon>Fungi</taxon>
        <taxon>Fungi incertae sedis</taxon>
        <taxon>Mucoromycota</taxon>
        <taxon>Glomeromycotina</taxon>
        <taxon>Glomeromycetes</taxon>
        <taxon>Diversisporales</taxon>
        <taxon>Gigasporaceae</taxon>
        <taxon>Gigaspora</taxon>
    </lineage>
</organism>
<sequence>MCTVYGHTIVFASTSLDLDHKTKDKWWKYYVHNEFLKEDTRTTPELILNWHQKARQELAPYLQKLDLVDKSFGYTRSNLSVVELYAMLKRVIVG</sequence>
<reference evidence="1 2" key="1">
    <citation type="submission" date="2021-06" db="EMBL/GenBank/DDBJ databases">
        <authorList>
            <person name="Kallberg Y."/>
            <person name="Tangrot J."/>
            <person name="Rosling A."/>
        </authorList>
    </citation>
    <scope>NUCLEOTIDE SEQUENCE [LARGE SCALE GENOMIC DNA]</scope>
    <source>
        <strain evidence="1 2">120-4 pot B 10/14</strain>
    </source>
</reference>
<evidence type="ECO:0000313" key="1">
    <source>
        <dbReference type="EMBL" id="CAG8503076.1"/>
    </source>
</evidence>
<gene>
    <name evidence="1" type="ORF">GMARGA_LOCUS2299</name>
</gene>